<dbReference type="AlphaFoldDB" id="A0A9P8W898"/>
<evidence type="ECO:0000256" key="1">
    <source>
        <dbReference type="SAM" id="Phobius"/>
    </source>
</evidence>
<sequence>MSLPLPAVIVLSVCLPLLAIMLVAYIIIWYRDRPKDEELEEGTCKPSSLVVTVGPGYATSETELLSLPTTARPQSGNLTPIPCEQLPAERHLHILIYTLSPFQWLSRMNIHDPIHARIPIVPRVEYSFYFNPCLMAVNQDGGLEVIEVAKVKPRSIKQFCAQEAGIPIETEIDGIIAEFMTDYQQQMVHSIARPMTFPAFTSALRAVPQPFSVGATGTSLIAPHEVINKQPSPNSHLQTAKTADYAIDRVAPDC</sequence>
<reference evidence="2 3" key="1">
    <citation type="journal article" date="2021" name="Nat. Commun.">
        <title>Genetic determinants of endophytism in the Arabidopsis root mycobiome.</title>
        <authorList>
            <person name="Mesny F."/>
            <person name="Miyauchi S."/>
            <person name="Thiergart T."/>
            <person name="Pickel B."/>
            <person name="Atanasova L."/>
            <person name="Karlsson M."/>
            <person name="Huettel B."/>
            <person name="Barry K.W."/>
            <person name="Haridas S."/>
            <person name="Chen C."/>
            <person name="Bauer D."/>
            <person name="Andreopoulos W."/>
            <person name="Pangilinan J."/>
            <person name="LaButti K."/>
            <person name="Riley R."/>
            <person name="Lipzen A."/>
            <person name="Clum A."/>
            <person name="Drula E."/>
            <person name="Henrissat B."/>
            <person name="Kohler A."/>
            <person name="Grigoriev I.V."/>
            <person name="Martin F.M."/>
            <person name="Hacquard S."/>
        </authorList>
    </citation>
    <scope>NUCLEOTIDE SEQUENCE [LARGE SCALE GENOMIC DNA]</scope>
    <source>
        <strain evidence="2 3">MPI-CAGE-CH-0241</strain>
    </source>
</reference>
<keyword evidence="1" id="KW-0812">Transmembrane</keyword>
<comment type="caution">
    <text evidence="2">The sequence shown here is derived from an EMBL/GenBank/DDBJ whole genome shotgun (WGS) entry which is preliminary data.</text>
</comment>
<keyword evidence="3" id="KW-1185">Reference proteome</keyword>
<organism evidence="2 3">
    <name type="scientific">Thelonectria olida</name>
    <dbReference type="NCBI Taxonomy" id="1576542"/>
    <lineage>
        <taxon>Eukaryota</taxon>
        <taxon>Fungi</taxon>
        <taxon>Dikarya</taxon>
        <taxon>Ascomycota</taxon>
        <taxon>Pezizomycotina</taxon>
        <taxon>Sordariomycetes</taxon>
        <taxon>Hypocreomycetidae</taxon>
        <taxon>Hypocreales</taxon>
        <taxon>Nectriaceae</taxon>
        <taxon>Thelonectria</taxon>
    </lineage>
</organism>
<proteinExistence type="predicted"/>
<keyword evidence="1" id="KW-1133">Transmembrane helix</keyword>
<keyword evidence="1" id="KW-0472">Membrane</keyword>
<protein>
    <submittedName>
        <fullName evidence="2">Uncharacterized protein</fullName>
    </submittedName>
</protein>
<feature type="transmembrane region" description="Helical" evidence="1">
    <location>
        <begin position="6"/>
        <end position="30"/>
    </location>
</feature>
<evidence type="ECO:0000313" key="3">
    <source>
        <dbReference type="Proteomes" id="UP000777438"/>
    </source>
</evidence>
<dbReference type="EMBL" id="JAGPYM010000010">
    <property type="protein sequence ID" value="KAH6889934.1"/>
    <property type="molecule type" value="Genomic_DNA"/>
</dbReference>
<evidence type="ECO:0000313" key="2">
    <source>
        <dbReference type="EMBL" id="KAH6889934.1"/>
    </source>
</evidence>
<dbReference type="OrthoDB" id="5106057at2759"/>
<gene>
    <name evidence="2" type="ORF">B0T10DRAFT_548448</name>
</gene>
<name>A0A9P8W898_9HYPO</name>
<dbReference type="Proteomes" id="UP000777438">
    <property type="component" value="Unassembled WGS sequence"/>
</dbReference>
<accession>A0A9P8W898</accession>